<reference evidence="3" key="1">
    <citation type="submission" date="2016-06" db="EMBL/GenBank/DDBJ databases">
        <title>Parallel loss of symbiosis genes in relatives of nitrogen-fixing non-legume Parasponia.</title>
        <authorList>
            <person name="Van Velzen R."/>
            <person name="Holmer R."/>
            <person name="Bu F."/>
            <person name="Rutten L."/>
            <person name="Van Zeijl A."/>
            <person name="Liu W."/>
            <person name="Santuari L."/>
            <person name="Cao Q."/>
            <person name="Sharma T."/>
            <person name="Shen D."/>
            <person name="Roswanjaya Y."/>
            <person name="Wardhani T."/>
            <person name="Kalhor M.S."/>
            <person name="Jansen J."/>
            <person name="Van den Hoogen J."/>
            <person name="Gungor B."/>
            <person name="Hartog M."/>
            <person name="Hontelez J."/>
            <person name="Verver J."/>
            <person name="Yang W.-C."/>
            <person name="Schijlen E."/>
            <person name="Repin R."/>
            <person name="Schilthuizen M."/>
            <person name="Schranz E."/>
            <person name="Heidstra R."/>
            <person name="Miyata K."/>
            <person name="Fedorova E."/>
            <person name="Kohlen W."/>
            <person name="Bisseling T."/>
            <person name="Smit S."/>
            <person name="Geurts R."/>
        </authorList>
    </citation>
    <scope>NUCLEOTIDE SEQUENCE [LARGE SCALE GENOMIC DNA]</scope>
    <source>
        <strain evidence="3">cv. WU1-14</strain>
    </source>
</reference>
<dbReference type="EMBL" id="JXTB01000073">
    <property type="protein sequence ID" value="PON67252.1"/>
    <property type="molecule type" value="Genomic_DNA"/>
</dbReference>
<accession>A0A2P5D1T2</accession>
<protein>
    <recommendedName>
        <fullName evidence="4">Aspartic peptidase domain containing protein</fullName>
    </recommendedName>
</protein>
<feature type="region of interest" description="Disordered" evidence="1">
    <location>
        <begin position="1"/>
        <end position="63"/>
    </location>
</feature>
<dbReference type="PANTHER" id="PTHR33240">
    <property type="entry name" value="OS08G0508500 PROTEIN"/>
    <property type="match status" value="1"/>
</dbReference>
<sequence length="147" mass="16440">MVIHAGKLKQYVNTGGSQLKEDAPRPEKGKQTQASGSADQSRPRVRKRRKNAKKKTEEKVKRQRGMGHFVNHLVIGESYASATPIAFTQQDLSMVRLPYDDPLMIKLQIDSMLVGRVLIDDGSSVDILFLSIFESMGLDRNALRPTC</sequence>
<evidence type="ECO:0008006" key="4">
    <source>
        <dbReference type="Google" id="ProtNLM"/>
    </source>
</evidence>
<dbReference type="Proteomes" id="UP000237105">
    <property type="component" value="Unassembled WGS sequence"/>
</dbReference>
<organism evidence="2 3">
    <name type="scientific">Parasponia andersonii</name>
    <name type="common">Sponia andersonii</name>
    <dbReference type="NCBI Taxonomy" id="3476"/>
    <lineage>
        <taxon>Eukaryota</taxon>
        <taxon>Viridiplantae</taxon>
        <taxon>Streptophyta</taxon>
        <taxon>Embryophyta</taxon>
        <taxon>Tracheophyta</taxon>
        <taxon>Spermatophyta</taxon>
        <taxon>Magnoliopsida</taxon>
        <taxon>eudicotyledons</taxon>
        <taxon>Gunneridae</taxon>
        <taxon>Pentapetalae</taxon>
        <taxon>rosids</taxon>
        <taxon>fabids</taxon>
        <taxon>Rosales</taxon>
        <taxon>Cannabaceae</taxon>
        <taxon>Parasponia</taxon>
    </lineage>
</organism>
<evidence type="ECO:0000313" key="3">
    <source>
        <dbReference type="Proteomes" id="UP000237105"/>
    </source>
</evidence>
<comment type="caution">
    <text evidence="2">The sequence shown here is derived from an EMBL/GenBank/DDBJ whole genome shotgun (WGS) entry which is preliminary data.</text>
</comment>
<dbReference type="AlphaFoldDB" id="A0A2P5D1T2"/>
<gene>
    <name evidence="2" type="ORF">PanWU01x14_104270</name>
</gene>
<feature type="compositionally biased region" description="Basic residues" evidence="1">
    <location>
        <begin position="43"/>
        <end position="53"/>
    </location>
</feature>
<evidence type="ECO:0000256" key="1">
    <source>
        <dbReference type="SAM" id="MobiDB-lite"/>
    </source>
</evidence>
<evidence type="ECO:0000313" key="2">
    <source>
        <dbReference type="EMBL" id="PON67252.1"/>
    </source>
</evidence>
<keyword evidence="3" id="KW-1185">Reference proteome</keyword>
<dbReference type="PANTHER" id="PTHR33240:SF15">
    <property type="entry name" value="GAG-PRO-LIKE PROTEIN"/>
    <property type="match status" value="1"/>
</dbReference>
<feature type="compositionally biased region" description="Polar residues" evidence="1">
    <location>
        <begin position="31"/>
        <end position="40"/>
    </location>
</feature>
<dbReference type="OrthoDB" id="1166097at2759"/>
<feature type="compositionally biased region" description="Basic and acidic residues" evidence="1">
    <location>
        <begin position="19"/>
        <end position="30"/>
    </location>
</feature>
<name>A0A2P5D1T2_PARAD</name>
<proteinExistence type="predicted"/>